<dbReference type="Gene3D" id="3.30.565.10">
    <property type="entry name" value="Histidine kinase-like ATPase, C-terminal domain"/>
    <property type="match status" value="1"/>
</dbReference>
<evidence type="ECO:0000256" key="4">
    <source>
        <dbReference type="ARBA" id="ARBA00022553"/>
    </source>
</evidence>
<dbReference type="GO" id="GO:0016301">
    <property type="term" value="F:kinase activity"/>
    <property type="evidence" value="ECO:0007669"/>
    <property type="project" value="UniProtKB-KW"/>
</dbReference>
<dbReference type="RefSeq" id="WP_309954557.1">
    <property type="nucleotide sequence ID" value="NZ_JAVDUJ010000001.1"/>
</dbReference>
<dbReference type="InterPro" id="IPR004358">
    <property type="entry name" value="Sig_transdc_His_kin-like_C"/>
</dbReference>
<keyword evidence="10 11" id="KW-0472">Membrane</keyword>
<dbReference type="EC" id="2.7.13.3" evidence="3"/>
<dbReference type="InterPro" id="IPR036890">
    <property type="entry name" value="HATPase_C_sf"/>
</dbReference>
<evidence type="ECO:0000256" key="1">
    <source>
        <dbReference type="ARBA" id="ARBA00000085"/>
    </source>
</evidence>
<name>A0ABU1SZX3_9ACTO</name>
<evidence type="ECO:0000256" key="5">
    <source>
        <dbReference type="ARBA" id="ARBA00022679"/>
    </source>
</evidence>
<protein>
    <recommendedName>
        <fullName evidence="3">histidine kinase</fullName>
        <ecNumber evidence="3">2.7.13.3</ecNumber>
    </recommendedName>
</protein>
<evidence type="ECO:0000256" key="11">
    <source>
        <dbReference type="SAM" id="Phobius"/>
    </source>
</evidence>
<sequence length="494" mass="53688">MKRRKSTGVSRGRVVAWLVGVVALGLILLIAVISVSMRIEMNRAIDKSLEQETAEIVVLSESGIDPATGQKFADVQRFIDVYLSRQVADESELIVGGIANQGMISEQAGAQTPSFSMLSPDTRKQIAVPGGNGEGADPNYGKYTWKSVEIDAANKSGTIALVIFHEQAETKLKSQLLMLLLLGTIILVAIGTVAYWVSGKILGHTVKFEREVEKAVKQGTARLPLSGSEDYALLARNANRLVQLSEDALAEERRFVEDFTFAIRTPITMVQGKLETNSAADQKDALQEVDRLRQLIEDLVLIGRVSRGDYVSSGAQLDLQQLVISVIADWDERISLQNSGVEINYLPSTEPVTVQADAARLRQAIDEIVENAVKVMQHNFEISDAPQKKPITFRLDLLTAESKSWAVLEISDYGRGIPSAECADILHRFATASNDPAPGSGLGLAVANEIVHAMGGQIEVISCSESERGADLAWNSEYATTVRIKLPAEFAGEE</sequence>
<comment type="caution">
    <text evidence="13">The sequence shown here is derived from an EMBL/GenBank/DDBJ whole genome shotgun (WGS) entry which is preliminary data.</text>
</comment>
<reference evidence="13 14" key="1">
    <citation type="submission" date="2023-07" db="EMBL/GenBank/DDBJ databases">
        <title>Sequencing the genomes of 1000 actinobacteria strains.</title>
        <authorList>
            <person name="Klenk H.-P."/>
        </authorList>
    </citation>
    <scope>NUCLEOTIDE SEQUENCE [LARGE SCALE GENOMIC DNA]</scope>
    <source>
        <strain evidence="13 14">DSM 15539</strain>
    </source>
</reference>
<keyword evidence="6 11" id="KW-0812">Transmembrane</keyword>
<dbReference type="InterPro" id="IPR036097">
    <property type="entry name" value="HisK_dim/P_sf"/>
</dbReference>
<dbReference type="Gene3D" id="1.10.287.130">
    <property type="match status" value="1"/>
</dbReference>
<dbReference type="InterPro" id="IPR003594">
    <property type="entry name" value="HATPase_dom"/>
</dbReference>
<feature type="domain" description="Histidine kinase" evidence="12">
    <location>
        <begin position="258"/>
        <end position="490"/>
    </location>
</feature>
<evidence type="ECO:0000256" key="10">
    <source>
        <dbReference type="ARBA" id="ARBA00023136"/>
    </source>
</evidence>
<dbReference type="SUPFAM" id="SSF47384">
    <property type="entry name" value="Homodimeric domain of signal transducing histidine kinase"/>
    <property type="match status" value="1"/>
</dbReference>
<evidence type="ECO:0000256" key="6">
    <source>
        <dbReference type="ARBA" id="ARBA00022692"/>
    </source>
</evidence>
<dbReference type="Pfam" id="PF02518">
    <property type="entry name" value="HATPase_c"/>
    <property type="match status" value="1"/>
</dbReference>
<accession>A0ABU1SZX3</accession>
<keyword evidence="7 13" id="KW-0418">Kinase</keyword>
<dbReference type="PANTHER" id="PTHR45436:SF5">
    <property type="entry name" value="SENSOR HISTIDINE KINASE TRCS"/>
    <property type="match status" value="1"/>
</dbReference>
<dbReference type="Proteomes" id="UP001266099">
    <property type="component" value="Unassembled WGS sequence"/>
</dbReference>
<evidence type="ECO:0000259" key="12">
    <source>
        <dbReference type="PROSITE" id="PS50109"/>
    </source>
</evidence>
<feature type="transmembrane region" description="Helical" evidence="11">
    <location>
        <begin position="14"/>
        <end position="35"/>
    </location>
</feature>
<keyword evidence="5" id="KW-0808">Transferase</keyword>
<proteinExistence type="predicted"/>
<dbReference type="PRINTS" id="PR00344">
    <property type="entry name" value="BCTRLSENSOR"/>
</dbReference>
<evidence type="ECO:0000256" key="2">
    <source>
        <dbReference type="ARBA" id="ARBA00004236"/>
    </source>
</evidence>
<dbReference type="EMBL" id="JAVDUJ010000001">
    <property type="protein sequence ID" value="MDR6938599.1"/>
    <property type="molecule type" value="Genomic_DNA"/>
</dbReference>
<feature type="transmembrane region" description="Helical" evidence="11">
    <location>
        <begin position="176"/>
        <end position="197"/>
    </location>
</feature>
<dbReference type="PANTHER" id="PTHR45436">
    <property type="entry name" value="SENSOR HISTIDINE KINASE YKOH"/>
    <property type="match status" value="1"/>
</dbReference>
<comment type="subcellular location">
    <subcellularLocation>
        <location evidence="2">Cell membrane</location>
    </subcellularLocation>
</comment>
<comment type="catalytic activity">
    <reaction evidence="1">
        <text>ATP + protein L-histidine = ADP + protein N-phospho-L-histidine.</text>
        <dbReference type="EC" id="2.7.13.3"/>
    </reaction>
</comment>
<gene>
    <name evidence="13" type="ORF">J2S36_000142</name>
</gene>
<evidence type="ECO:0000256" key="9">
    <source>
        <dbReference type="ARBA" id="ARBA00023012"/>
    </source>
</evidence>
<evidence type="ECO:0000256" key="3">
    <source>
        <dbReference type="ARBA" id="ARBA00012438"/>
    </source>
</evidence>
<organism evidence="13 14">
    <name type="scientific">Arcanobacterium hippocoleae</name>
    <dbReference type="NCBI Taxonomy" id="149017"/>
    <lineage>
        <taxon>Bacteria</taxon>
        <taxon>Bacillati</taxon>
        <taxon>Actinomycetota</taxon>
        <taxon>Actinomycetes</taxon>
        <taxon>Actinomycetales</taxon>
        <taxon>Actinomycetaceae</taxon>
        <taxon>Arcanobacterium</taxon>
    </lineage>
</organism>
<evidence type="ECO:0000313" key="14">
    <source>
        <dbReference type="Proteomes" id="UP001266099"/>
    </source>
</evidence>
<evidence type="ECO:0000256" key="8">
    <source>
        <dbReference type="ARBA" id="ARBA00022989"/>
    </source>
</evidence>
<keyword evidence="14" id="KW-1185">Reference proteome</keyword>
<keyword evidence="8 11" id="KW-1133">Transmembrane helix</keyword>
<dbReference type="InterPro" id="IPR005467">
    <property type="entry name" value="His_kinase_dom"/>
</dbReference>
<dbReference type="PROSITE" id="PS50109">
    <property type="entry name" value="HIS_KIN"/>
    <property type="match status" value="1"/>
</dbReference>
<dbReference type="SUPFAM" id="SSF55874">
    <property type="entry name" value="ATPase domain of HSP90 chaperone/DNA topoisomerase II/histidine kinase"/>
    <property type="match status" value="1"/>
</dbReference>
<dbReference type="SMART" id="SM00387">
    <property type="entry name" value="HATPase_c"/>
    <property type="match status" value="1"/>
</dbReference>
<keyword evidence="4" id="KW-0597">Phosphoprotein</keyword>
<dbReference type="InterPro" id="IPR050428">
    <property type="entry name" value="TCS_sensor_his_kinase"/>
</dbReference>
<evidence type="ECO:0000256" key="7">
    <source>
        <dbReference type="ARBA" id="ARBA00022777"/>
    </source>
</evidence>
<evidence type="ECO:0000313" key="13">
    <source>
        <dbReference type="EMBL" id="MDR6938599.1"/>
    </source>
</evidence>
<keyword evidence="9" id="KW-0902">Two-component regulatory system</keyword>